<gene>
    <name evidence="1" type="ORF">L1987_18808</name>
</gene>
<keyword evidence="2" id="KW-1185">Reference proteome</keyword>
<reference evidence="2" key="1">
    <citation type="journal article" date="2022" name="Mol. Ecol. Resour.">
        <title>The genomes of chicory, endive, great burdock and yacon provide insights into Asteraceae palaeo-polyploidization history and plant inulin production.</title>
        <authorList>
            <person name="Fan W."/>
            <person name="Wang S."/>
            <person name="Wang H."/>
            <person name="Wang A."/>
            <person name="Jiang F."/>
            <person name="Liu H."/>
            <person name="Zhao H."/>
            <person name="Xu D."/>
            <person name="Zhang Y."/>
        </authorList>
    </citation>
    <scope>NUCLEOTIDE SEQUENCE [LARGE SCALE GENOMIC DNA]</scope>
    <source>
        <strain evidence="2">cv. Yunnan</strain>
    </source>
</reference>
<dbReference type="Proteomes" id="UP001056120">
    <property type="component" value="Linkage Group LG06"/>
</dbReference>
<sequence>MTLAGGLVKGIHRLSAYNPFVVLIASLCGAKLLRFTQLSGFKGCDTSTSSSSLDQSCISTFSTHDVEALELFTHLIFDAKDDDDLDSSVFDRFPEDNTLNSYTCSSTEEETVVKFPMNGGGMLLYPIPLDMFLGLYC</sequence>
<comment type="caution">
    <text evidence="1">The sequence shown here is derived from an EMBL/GenBank/DDBJ whole genome shotgun (WGS) entry which is preliminary data.</text>
</comment>
<evidence type="ECO:0000313" key="1">
    <source>
        <dbReference type="EMBL" id="KAI3814065.1"/>
    </source>
</evidence>
<evidence type="ECO:0000313" key="2">
    <source>
        <dbReference type="Proteomes" id="UP001056120"/>
    </source>
</evidence>
<dbReference type="EMBL" id="CM042023">
    <property type="protein sequence ID" value="KAI3814065.1"/>
    <property type="molecule type" value="Genomic_DNA"/>
</dbReference>
<name>A0ACB9J1C5_9ASTR</name>
<accession>A0ACB9J1C5</accession>
<protein>
    <submittedName>
        <fullName evidence="1">Uncharacterized protein</fullName>
    </submittedName>
</protein>
<proteinExistence type="predicted"/>
<reference evidence="1 2" key="2">
    <citation type="journal article" date="2022" name="Mol. Ecol. Resour.">
        <title>The genomes of chicory, endive, great burdock and yacon provide insights into Asteraceae paleo-polyploidization history and plant inulin production.</title>
        <authorList>
            <person name="Fan W."/>
            <person name="Wang S."/>
            <person name="Wang H."/>
            <person name="Wang A."/>
            <person name="Jiang F."/>
            <person name="Liu H."/>
            <person name="Zhao H."/>
            <person name="Xu D."/>
            <person name="Zhang Y."/>
        </authorList>
    </citation>
    <scope>NUCLEOTIDE SEQUENCE [LARGE SCALE GENOMIC DNA]</scope>
    <source>
        <strain evidence="2">cv. Yunnan</strain>
        <tissue evidence="1">Leaves</tissue>
    </source>
</reference>
<organism evidence="1 2">
    <name type="scientific">Smallanthus sonchifolius</name>
    <dbReference type="NCBI Taxonomy" id="185202"/>
    <lineage>
        <taxon>Eukaryota</taxon>
        <taxon>Viridiplantae</taxon>
        <taxon>Streptophyta</taxon>
        <taxon>Embryophyta</taxon>
        <taxon>Tracheophyta</taxon>
        <taxon>Spermatophyta</taxon>
        <taxon>Magnoliopsida</taxon>
        <taxon>eudicotyledons</taxon>
        <taxon>Gunneridae</taxon>
        <taxon>Pentapetalae</taxon>
        <taxon>asterids</taxon>
        <taxon>campanulids</taxon>
        <taxon>Asterales</taxon>
        <taxon>Asteraceae</taxon>
        <taxon>Asteroideae</taxon>
        <taxon>Heliantheae alliance</taxon>
        <taxon>Millerieae</taxon>
        <taxon>Smallanthus</taxon>
    </lineage>
</organism>